<sequence length="213" mass="23532">MSEHSIDCSNCRQQACWSENPDSGPSFCPSRTQKAALDSALRIYKRNPEIKKMAIAAARTEGRSYMKWTRVEDTIDFAREMGYKKLGIATCIGFMAEDRILRDILIAHGFDVVSICCKCGAVPKEELGLLDNEKAKPGTFEPICNPVAQAKILEGAGTELNILLGLCVGHDTLFTKYSKAPVTTLVAKDRITCHNPNAVLHGTSFYYKRLLSP</sequence>
<dbReference type="Proteomes" id="UP001626603">
    <property type="component" value="Chromosome"/>
</dbReference>
<evidence type="ECO:0000313" key="2">
    <source>
        <dbReference type="Proteomes" id="UP001626603"/>
    </source>
</evidence>
<proteinExistence type="predicted"/>
<gene>
    <name evidence="1" type="ORF">R6Y95_06500</name>
</gene>
<dbReference type="AlphaFoldDB" id="A0ABD8A6E9"/>
<dbReference type="Pfam" id="PF08901">
    <property type="entry name" value="DUF1847"/>
    <property type="match status" value="1"/>
</dbReference>
<name>A0ABD8A6E9_9EURY</name>
<accession>A0ABD8A6E9</accession>
<dbReference type="EMBL" id="CP137641">
    <property type="protein sequence ID" value="WOX55118.1"/>
    <property type="molecule type" value="Genomic_DNA"/>
</dbReference>
<evidence type="ECO:0000313" key="1">
    <source>
        <dbReference type="EMBL" id="WOX55118.1"/>
    </source>
</evidence>
<dbReference type="InterPro" id="IPR014997">
    <property type="entry name" value="DUF1847"/>
</dbReference>
<protein>
    <submittedName>
        <fullName evidence="1">DUF1847 domain-containing protein</fullName>
    </submittedName>
</protein>
<reference evidence="1 2" key="1">
    <citation type="submission" date="2023-10" db="EMBL/GenBank/DDBJ databases">
        <title>The complete genome sequence of Methanoculleus palmolei DSM 4273.</title>
        <authorList>
            <person name="Lai S.-J."/>
            <person name="You Y.-T."/>
            <person name="Chen S.-C."/>
        </authorList>
    </citation>
    <scope>NUCLEOTIDE SEQUENCE [LARGE SCALE GENOMIC DNA]</scope>
    <source>
        <strain evidence="1 2">DSM 4273</strain>
    </source>
</reference>
<keyword evidence="2" id="KW-1185">Reference proteome</keyword>
<organism evidence="1 2">
    <name type="scientific">Methanoculleus palmolei</name>
    <dbReference type="NCBI Taxonomy" id="72612"/>
    <lineage>
        <taxon>Archaea</taxon>
        <taxon>Methanobacteriati</taxon>
        <taxon>Methanobacteriota</taxon>
        <taxon>Stenosarchaea group</taxon>
        <taxon>Methanomicrobia</taxon>
        <taxon>Methanomicrobiales</taxon>
        <taxon>Methanomicrobiaceae</taxon>
        <taxon>Methanoculleus</taxon>
    </lineage>
</organism>